<sequence>MSSEARPIDASQFALAIQDLPVENLYSKANEIQNSITHLEASNGQLQEYSDSIRADTTLPEETRQDGDKDCLEAIQENLVVINRQKDRIRLLREEVERRGGRWHGGDEEGSAVNGSADQERPAVTNGSSAAPGGRLTDEQLRQQLRDQLGDDDEDNGADGMHL</sequence>
<reference evidence="2 3" key="1">
    <citation type="submission" date="2023-08" db="EMBL/GenBank/DDBJ databases">
        <title>Black Yeasts Isolated from many extreme environments.</title>
        <authorList>
            <person name="Coleine C."/>
            <person name="Stajich J.E."/>
            <person name="Selbmann L."/>
        </authorList>
    </citation>
    <scope>NUCLEOTIDE SEQUENCE [LARGE SCALE GENOMIC DNA]</scope>
    <source>
        <strain evidence="2 3">CCFEE 5792</strain>
    </source>
</reference>
<feature type="compositionally biased region" description="Basic and acidic residues" evidence="1">
    <location>
        <begin position="136"/>
        <end position="149"/>
    </location>
</feature>
<organism evidence="2 3">
    <name type="scientific">Exophiala bonariae</name>
    <dbReference type="NCBI Taxonomy" id="1690606"/>
    <lineage>
        <taxon>Eukaryota</taxon>
        <taxon>Fungi</taxon>
        <taxon>Dikarya</taxon>
        <taxon>Ascomycota</taxon>
        <taxon>Pezizomycotina</taxon>
        <taxon>Eurotiomycetes</taxon>
        <taxon>Chaetothyriomycetidae</taxon>
        <taxon>Chaetothyriales</taxon>
        <taxon>Herpotrichiellaceae</taxon>
        <taxon>Exophiala</taxon>
    </lineage>
</organism>
<proteinExistence type="predicted"/>
<dbReference type="GeneID" id="89973543"/>
<dbReference type="Proteomes" id="UP001358417">
    <property type="component" value="Unassembled WGS sequence"/>
</dbReference>
<dbReference type="EMBL" id="JAVRRD010000020">
    <property type="protein sequence ID" value="KAK5048945.1"/>
    <property type="molecule type" value="Genomic_DNA"/>
</dbReference>
<gene>
    <name evidence="2" type="ORF">LTR84_005366</name>
</gene>
<feature type="compositionally biased region" description="Basic and acidic residues" evidence="1">
    <location>
        <begin position="95"/>
        <end position="107"/>
    </location>
</feature>
<dbReference type="InterPro" id="IPR038966">
    <property type="entry name" value="TMA17"/>
</dbReference>
<comment type="caution">
    <text evidence="2">The sequence shown here is derived from an EMBL/GenBank/DDBJ whole genome shotgun (WGS) entry which is preliminary data.</text>
</comment>
<feature type="region of interest" description="Disordered" evidence="1">
    <location>
        <begin position="95"/>
        <end position="163"/>
    </location>
</feature>
<evidence type="ECO:0000313" key="3">
    <source>
        <dbReference type="Proteomes" id="UP001358417"/>
    </source>
</evidence>
<keyword evidence="3" id="KW-1185">Reference proteome</keyword>
<dbReference type="RefSeq" id="XP_064704150.1">
    <property type="nucleotide sequence ID" value="XM_064848936.1"/>
</dbReference>
<dbReference type="GO" id="GO:0070682">
    <property type="term" value="P:proteasome regulatory particle assembly"/>
    <property type="evidence" value="ECO:0007669"/>
    <property type="project" value="InterPro"/>
</dbReference>
<dbReference type="PANTHER" id="PTHR40422">
    <property type="entry name" value="TRANSLATION MACHINERY-ASSOCIATED PROTEIN 17"/>
    <property type="match status" value="1"/>
</dbReference>
<protein>
    <submittedName>
        <fullName evidence="2">Uncharacterized protein</fullName>
    </submittedName>
</protein>
<dbReference type="AlphaFoldDB" id="A0AAV9N3I6"/>
<dbReference type="PANTHER" id="PTHR40422:SF1">
    <property type="entry name" value="TRANSLATION MACHINERY-ASSOCIATED PROTEIN 17"/>
    <property type="match status" value="1"/>
</dbReference>
<name>A0AAV9N3I6_9EURO</name>
<dbReference type="GO" id="GO:0030674">
    <property type="term" value="F:protein-macromolecule adaptor activity"/>
    <property type="evidence" value="ECO:0007669"/>
    <property type="project" value="TreeGrafter"/>
</dbReference>
<evidence type="ECO:0000256" key="1">
    <source>
        <dbReference type="SAM" id="MobiDB-lite"/>
    </source>
</evidence>
<evidence type="ECO:0000313" key="2">
    <source>
        <dbReference type="EMBL" id="KAK5048945.1"/>
    </source>
</evidence>
<accession>A0AAV9N3I6</accession>